<feature type="region of interest" description="Disordered" evidence="1">
    <location>
        <begin position="1"/>
        <end position="62"/>
    </location>
</feature>
<dbReference type="Proteomes" id="UP000005237">
    <property type="component" value="Unassembled WGS sequence"/>
</dbReference>
<dbReference type="EnsemblMetazoa" id="CJA04310.1">
    <property type="protein sequence ID" value="CJA04310.1"/>
    <property type="gene ID" value="WBGene00123515"/>
</dbReference>
<dbReference type="AlphaFoldDB" id="A0A8R1HLW4"/>
<accession>A0A8R1HLW4</accession>
<feature type="region of interest" description="Disordered" evidence="1">
    <location>
        <begin position="208"/>
        <end position="254"/>
    </location>
</feature>
<reference evidence="2" key="2">
    <citation type="submission" date="2022-06" db="UniProtKB">
        <authorList>
            <consortium name="EnsemblMetazoa"/>
        </authorList>
    </citation>
    <scope>IDENTIFICATION</scope>
    <source>
        <strain evidence="2">DF5081</strain>
    </source>
</reference>
<feature type="region of interest" description="Disordered" evidence="1">
    <location>
        <begin position="600"/>
        <end position="637"/>
    </location>
</feature>
<feature type="region of interest" description="Disordered" evidence="1">
    <location>
        <begin position="434"/>
        <end position="464"/>
    </location>
</feature>
<name>A0A8R1HLW4_CAEJA</name>
<proteinExistence type="predicted"/>
<evidence type="ECO:0000256" key="1">
    <source>
        <dbReference type="SAM" id="MobiDB-lite"/>
    </source>
</evidence>
<feature type="compositionally biased region" description="Low complexity" evidence="1">
    <location>
        <begin position="455"/>
        <end position="464"/>
    </location>
</feature>
<keyword evidence="3" id="KW-1185">Reference proteome</keyword>
<protein>
    <submittedName>
        <fullName evidence="2">Uncharacterized protein</fullName>
    </submittedName>
</protein>
<sequence>MVIRDIHSSHRDADLTGPLNPKPNALWFFDKTEKQKQKKKLQTTWTEREKSAPAGAPPPPPVYAAAPLAPAPFVSYPQAPIAPPPAQFLPQQPLVGDIFSQQLPVQSGYVAAGAGNFQTGSIQTGQVQGGGSYLAEPVHQVQPLPLLGQPVAYERTVVVAPAQQQLNTAQVLTRVMPASAVLDAHVVEPAVASPNNIVTSINTQTSYGDEQQSQVFHGKPAPSFASSSSSASASAEHHASHQVRVPSASSSVEANERVVPDVIQTIIDNFESTPYPQQVALQTAAPFVPQPAPQHYVAPQVLPTIHQTVVDVVRPVPTVRPIQTIQPIQPAPIQQVPLQPAYQVSAGVATQAPANYAPESKVVAVEDRIEAAGGSDYDQPTNIANNEQATVNELLASLDTINPTTSSNLDFNQVTVEPHHLNQQSATIQNEGEDYDAPLNEDRKDVPTAEPSRNAVPSAPQPVVSVPEETAPIIPQPIQPIQQVQTYHPTVVTSAPAVLQSTVGYVQPEPVRSPVHLQPVAPAVRVELTTVVVATEATPTPAFELPIEVHELVTPQVALQPEPAVIQTITEQPIAEVTVEVLPSSSSAAPASHFFENITSKEDKKEEPAVVSQTEPVSASVAPSQLVNGNDYDEKSVESKVSTETDVVPNLGEYGSKFAKVQGAGTKQVREPIEIETIENANPYERKYWIF</sequence>
<organism evidence="2 3">
    <name type="scientific">Caenorhabditis japonica</name>
    <dbReference type="NCBI Taxonomy" id="281687"/>
    <lineage>
        <taxon>Eukaryota</taxon>
        <taxon>Metazoa</taxon>
        <taxon>Ecdysozoa</taxon>
        <taxon>Nematoda</taxon>
        <taxon>Chromadorea</taxon>
        <taxon>Rhabditida</taxon>
        <taxon>Rhabditina</taxon>
        <taxon>Rhabditomorpha</taxon>
        <taxon>Rhabditoidea</taxon>
        <taxon>Rhabditidae</taxon>
        <taxon>Peloderinae</taxon>
        <taxon>Caenorhabditis</taxon>
    </lineage>
</organism>
<evidence type="ECO:0000313" key="2">
    <source>
        <dbReference type="EnsemblMetazoa" id="CJA04310.1"/>
    </source>
</evidence>
<reference evidence="3" key="1">
    <citation type="submission" date="2010-08" db="EMBL/GenBank/DDBJ databases">
        <authorList>
            <consortium name="Caenorhabditis japonica Sequencing Consortium"/>
            <person name="Wilson R.K."/>
        </authorList>
    </citation>
    <scope>NUCLEOTIDE SEQUENCE [LARGE SCALE GENOMIC DNA]</scope>
    <source>
        <strain evidence="3">DF5081</strain>
    </source>
</reference>
<feature type="compositionally biased region" description="Polar residues" evidence="1">
    <location>
        <begin position="611"/>
        <end position="628"/>
    </location>
</feature>
<feature type="compositionally biased region" description="Basic and acidic residues" evidence="1">
    <location>
        <begin position="1"/>
        <end position="14"/>
    </location>
</feature>
<feature type="compositionally biased region" description="Low complexity" evidence="1">
    <location>
        <begin position="221"/>
        <end position="234"/>
    </location>
</feature>
<evidence type="ECO:0000313" key="3">
    <source>
        <dbReference type="Proteomes" id="UP000005237"/>
    </source>
</evidence>